<evidence type="ECO:0000313" key="5">
    <source>
        <dbReference type="Proteomes" id="UP000198348"/>
    </source>
</evidence>
<dbReference type="Proteomes" id="UP000198348">
    <property type="component" value="Unassembled WGS sequence"/>
</dbReference>
<evidence type="ECO:0000259" key="2">
    <source>
        <dbReference type="Pfam" id="PF05598"/>
    </source>
</evidence>
<keyword evidence="5" id="KW-1185">Reference proteome</keyword>
<feature type="domain" description="Transposase DDE" evidence="3">
    <location>
        <begin position="471"/>
        <end position="535"/>
    </location>
</feature>
<feature type="region of interest" description="Disordered" evidence="1">
    <location>
        <begin position="221"/>
        <end position="249"/>
    </location>
</feature>
<dbReference type="InterPro" id="IPR008490">
    <property type="entry name" value="Transposase_InsH_N"/>
</dbReference>
<dbReference type="AlphaFoldDB" id="A0A238V3Y4"/>
<feature type="compositionally biased region" description="Basic and acidic residues" evidence="1">
    <location>
        <begin position="221"/>
        <end position="239"/>
    </location>
</feature>
<proteinExistence type="predicted"/>
<protein>
    <submittedName>
        <fullName evidence="4">Transposase</fullName>
    </submittedName>
</protein>
<feature type="domain" description="Transposase InsH N-terminal" evidence="2">
    <location>
        <begin position="20"/>
        <end position="112"/>
    </location>
</feature>
<evidence type="ECO:0000256" key="1">
    <source>
        <dbReference type="SAM" id="MobiDB-lite"/>
    </source>
</evidence>
<organism evidence="4 5">
    <name type="scientific">Haloechinothrix alba</name>
    <dbReference type="NCBI Taxonomy" id="664784"/>
    <lineage>
        <taxon>Bacteria</taxon>
        <taxon>Bacillati</taxon>
        <taxon>Actinomycetota</taxon>
        <taxon>Actinomycetes</taxon>
        <taxon>Pseudonocardiales</taxon>
        <taxon>Pseudonocardiaceae</taxon>
        <taxon>Haloechinothrix</taxon>
    </lineage>
</organism>
<dbReference type="RefSeq" id="WP_089299586.1">
    <property type="nucleotide sequence ID" value="NZ_FZNW01000001.1"/>
</dbReference>
<accession>A0A238V3Y4</accession>
<dbReference type="PANTHER" id="PTHR33408">
    <property type="entry name" value="TRANSPOSASE"/>
    <property type="match status" value="1"/>
</dbReference>
<evidence type="ECO:0000259" key="3">
    <source>
        <dbReference type="Pfam" id="PF13751"/>
    </source>
</evidence>
<name>A0A238V3Y4_9PSEU</name>
<dbReference type="OrthoDB" id="4227096at2"/>
<evidence type="ECO:0000313" key="4">
    <source>
        <dbReference type="EMBL" id="SNR28814.1"/>
    </source>
</evidence>
<feature type="region of interest" description="Disordered" evidence="1">
    <location>
        <begin position="267"/>
        <end position="347"/>
    </location>
</feature>
<dbReference type="InterPro" id="IPR025668">
    <property type="entry name" value="Tnp_DDE_dom"/>
</dbReference>
<dbReference type="Pfam" id="PF13751">
    <property type="entry name" value="DDE_Tnp_1_6"/>
    <property type="match status" value="1"/>
</dbReference>
<reference evidence="5" key="1">
    <citation type="submission" date="2017-06" db="EMBL/GenBank/DDBJ databases">
        <authorList>
            <person name="Varghese N."/>
            <person name="Submissions S."/>
        </authorList>
    </citation>
    <scope>NUCLEOTIDE SEQUENCE [LARGE SCALE GENOMIC DNA]</scope>
    <source>
        <strain evidence="5">DSM 45207</strain>
    </source>
</reference>
<feature type="region of interest" description="Disordered" evidence="1">
    <location>
        <begin position="451"/>
        <end position="475"/>
    </location>
</feature>
<dbReference type="Pfam" id="PF05598">
    <property type="entry name" value="DUF772"/>
    <property type="match status" value="1"/>
</dbReference>
<gene>
    <name evidence="4" type="ORF">SAMN06265360_101266</name>
</gene>
<dbReference type="EMBL" id="FZNW01000001">
    <property type="protein sequence ID" value="SNR28814.1"/>
    <property type="molecule type" value="Genomic_DNA"/>
</dbReference>
<sequence>MAKRYRPVERDQGFLLPPDMRDWLPADHPVWLLVTVVSQHLDTSAVHRHRKVGGAGRAAYDPDMLLTLLIWAWARGERSSRRIERLCQEDVSFRVICAGDAPDHVTLSRFRAALGAVTAELFAQVLRLCARLGMGRLDTIALDGVKIAANASATASRDVDGLRRLAERIVDEHATTDEAEDALCGPCRGDEVPAEAAHPRTRPERIRAALSELQAEEAAVEEARRQREERVAADPRVDADADGPTPTGRVPEQIEVAAAERELARAVTDQQAKIESYPQRAAEAEAAGRPTPLKPPTPVEQHYRVRKGRARLAKALQRQGRRAEQQQAGTGPAARKPKRNITDPDSRLLPVRGGGWVQGYNCQAVTSADGLIVATSVTNNPADVVQFEPMMRAAEAAATVISHARREPGTVNRDQADGGIGVLLADAGYFSEHNLTTEGPDRLIALGTARDTERAARTGPTHGPPPDEATPQQTMQHQLRTQKGIATYRKRSHIAETPFGHAKHNLRFRQFSQRGITAVSGEWTFHATVHNISKIFRQGHTLPAS</sequence>